<keyword evidence="11" id="KW-1185">Reference proteome</keyword>
<sequence length="1158" mass="131263">MASTPPPTAGVGMPEVYEPPRAAQHDTPMPSVEVHSDETIKSIDTNKKDIERNDSAMSSTETQSIETRSKPLDTIISFTGTEPTTTQADALNTDIISSGTRSITAEPHPDIDAISEAHQPENHETLPDAPAINTIVEPDNGDQEPLTGEQTRPVNNDGSNQSMSQTVDVVDANEDVDMRDTTSVAAEDQRIESSVEHIPFPNTCSISEETEEHDVPDTLPPNDDGNDLSAPVKPSNIGEALHHREYKYKSYDSPGKLAWDERREDGNLKNTNIVGRTSARHESNSTDYHGYDQTESHLRSHQIKRQRIKREDDDSDHDTMVDHSHWSGPERKHDPFAQKASEAQSAAPETPSDRVRKLEEEIAELKEIVRKKNLGARDDTEKSAELSRPKKMKITLRDRRANKNEEDDGDSEYLPEDNPPATQTTRYERAEKRAKAQEDLDGQSSKKSKKRTSNKRKGSKRKGSKAKSKSKPRRIPRKKVESLTEIVSNFLQTVRVGDDEPNADKPELPHFEAATKEEHEEKIKAYINDDSRFDSSRIYEDVNELWNAAGIVRGALQKKVAGECHRDSAGWTLPRMKARLYDYQLWGVGWMLTQERKTKLRGAILADDMGLGKTLTILALIAANRPSLKEKKEGTDKTLVVVPSNVLDTWLDEIESHCEKWRVIVFRKSKWRPTDELSEIVFKADIVLITYRELVSMYPSDEDLKSIENLPEDLRTKKFNAQAGKIFGGAWKRVVFDEGHAMKNIKSRKLVPYLKLIGAECPKSIKCFNKQREKENQQERELALAELAPLIEKKVLQRTGHTWFIGRPLVKIPKPHQLRPEILSLSEEERRVYRHVEDQIRGFINARTLSATDVSREEQSEDDDSDEDDAGKGKKSKTVNWALRLRQATAHLYLLGPILKDFVTEGFINSLRRDLRRAGKGTQLIDNMSRLFELAPDKSTDFGAQEMHIHEKPGSDGSSAGDNCCILCNKPLTNPITTECDHTFCSNCFQNHCNNEMERGYQTPSCPLAGLKCGGQGLNLTCANRVIITDPWWNNAAERQAFCRVYRNKQEKETYLYRVWVDNTIDDRIMQLQQQKSEEIANAFGEHDPQKQKLKGLDRLGLFGALKKDENGRVVLEVDYDDNSEDFEKESSDEDMDNDGEEDEDDDQDDDDSEYEQD</sequence>
<dbReference type="GO" id="GO:0016787">
    <property type="term" value="F:hydrolase activity"/>
    <property type="evidence" value="ECO:0007669"/>
    <property type="project" value="UniProtKB-KW"/>
</dbReference>
<evidence type="ECO:0000259" key="9">
    <source>
        <dbReference type="PROSITE" id="PS51192"/>
    </source>
</evidence>
<gene>
    <name evidence="10" type="ORF">UCRPA7_3369</name>
</gene>
<dbReference type="InterPro" id="IPR018957">
    <property type="entry name" value="Znf_C3HC4_RING-type"/>
</dbReference>
<dbReference type="Pfam" id="PF00176">
    <property type="entry name" value="SNF2-rel_dom"/>
    <property type="match status" value="1"/>
</dbReference>
<protein>
    <submittedName>
        <fullName evidence="10">Uncharacterized protein</fullName>
    </submittedName>
</protein>
<dbReference type="PROSITE" id="PS50089">
    <property type="entry name" value="ZF_RING_2"/>
    <property type="match status" value="1"/>
</dbReference>
<keyword evidence="3" id="KW-0378">Hydrolase</keyword>
<evidence type="ECO:0000256" key="3">
    <source>
        <dbReference type="ARBA" id="ARBA00022801"/>
    </source>
</evidence>
<name>R8BP70_PHAM7</name>
<evidence type="ECO:0000256" key="6">
    <source>
        <dbReference type="PROSITE-ProRule" id="PRU00175"/>
    </source>
</evidence>
<dbReference type="SUPFAM" id="SSF52540">
    <property type="entry name" value="P-loop containing nucleoside triphosphate hydrolases"/>
    <property type="match status" value="2"/>
</dbReference>
<feature type="region of interest" description="Disordered" evidence="7">
    <location>
        <begin position="101"/>
        <end position="241"/>
    </location>
</feature>
<keyword evidence="6" id="KW-0863">Zinc-finger</keyword>
<dbReference type="InterPro" id="IPR050628">
    <property type="entry name" value="SNF2_RAD54_helicase_TF"/>
</dbReference>
<feature type="region of interest" description="Disordered" evidence="7">
    <location>
        <begin position="851"/>
        <end position="874"/>
    </location>
</feature>
<evidence type="ECO:0000313" key="11">
    <source>
        <dbReference type="Proteomes" id="UP000014074"/>
    </source>
</evidence>
<dbReference type="PROSITE" id="PS51192">
    <property type="entry name" value="HELICASE_ATP_BIND_1"/>
    <property type="match status" value="1"/>
</dbReference>
<keyword evidence="4" id="KW-0347">Helicase</keyword>
<evidence type="ECO:0000256" key="5">
    <source>
        <dbReference type="ARBA" id="ARBA00022840"/>
    </source>
</evidence>
<dbReference type="InterPro" id="IPR027417">
    <property type="entry name" value="P-loop_NTPase"/>
</dbReference>
<dbReference type="Gene3D" id="3.40.50.10810">
    <property type="entry name" value="Tandem AAA-ATPase domain"/>
    <property type="match status" value="1"/>
</dbReference>
<feature type="compositionally biased region" description="Basic and acidic residues" evidence="7">
    <location>
        <begin position="279"/>
        <end position="298"/>
    </location>
</feature>
<dbReference type="GO" id="GO:0006281">
    <property type="term" value="P:DNA repair"/>
    <property type="evidence" value="ECO:0007669"/>
    <property type="project" value="TreeGrafter"/>
</dbReference>
<keyword evidence="1" id="KW-0479">Metal-binding</keyword>
<feature type="compositionally biased region" description="Basic and acidic residues" evidence="7">
    <location>
        <begin position="34"/>
        <end position="54"/>
    </location>
</feature>
<dbReference type="eggNOG" id="KOG1001">
    <property type="taxonomic scope" value="Eukaryota"/>
</dbReference>
<dbReference type="Pfam" id="PF00097">
    <property type="entry name" value="zf-C3HC4"/>
    <property type="match status" value="1"/>
</dbReference>
<dbReference type="InterPro" id="IPR000330">
    <property type="entry name" value="SNF2_N"/>
</dbReference>
<dbReference type="HOGENOM" id="CLU_275592_0_0_1"/>
<dbReference type="GO" id="GO:0008270">
    <property type="term" value="F:zinc ion binding"/>
    <property type="evidence" value="ECO:0007669"/>
    <property type="project" value="UniProtKB-KW"/>
</dbReference>
<proteinExistence type="predicted"/>
<feature type="region of interest" description="Disordered" evidence="7">
    <location>
        <begin position="1117"/>
        <end position="1158"/>
    </location>
</feature>
<keyword evidence="6" id="KW-0862">Zinc</keyword>
<evidence type="ECO:0000256" key="4">
    <source>
        <dbReference type="ARBA" id="ARBA00022806"/>
    </source>
</evidence>
<feature type="compositionally biased region" description="Basic and acidic residues" evidence="7">
    <location>
        <begin position="426"/>
        <end position="438"/>
    </location>
</feature>
<dbReference type="EMBL" id="KB933041">
    <property type="protein sequence ID" value="EOO01137.1"/>
    <property type="molecule type" value="Genomic_DNA"/>
</dbReference>
<feature type="domain" description="RING-type" evidence="8">
    <location>
        <begin position="965"/>
        <end position="1008"/>
    </location>
</feature>
<dbReference type="Proteomes" id="UP000014074">
    <property type="component" value="Unassembled WGS sequence"/>
</dbReference>
<feature type="compositionally biased region" description="Basic residues" evidence="7">
    <location>
        <begin position="446"/>
        <end position="477"/>
    </location>
</feature>
<dbReference type="GO" id="GO:0008094">
    <property type="term" value="F:ATP-dependent activity, acting on DNA"/>
    <property type="evidence" value="ECO:0007669"/>
    <property type="project" value="TreeGrafter"/>
</dbReference>
<dbReference type="CDD" id="cd18793">
    <property type="entry name" value="SF2_C_SNF"/>
    <property type="match status" value="1"/>
</dbReference>
<organism evidence="10 11">
    <name type="scientific">Phaeoacremonium minimum (strain UCR-PA7)</name>
    <name type="common">Esca disease fungus</name>
    <name type="synonym">Togninia minima</name>
    <dbReference type="NCBI Taxonomy" id="1286976"/>
    <lineage>
        <taxon>Eukaryota</taxon>
        <taxon>Fungi</taxon>
        <taxon>Dikarya</taxon>
        <taxon>Ascomycota</taxon>
        <taxon>Pezizomycotina</taxon>
        <taxon>Sordariomycetes</taxon>
        <taxon>Sordariomycetidae</taxon>
        <taxon>Togniniales</taxon>
        <taxon>Togniniaceae</taxon>
        <taxon>Phaeoacremonium</taxon>
    </lineage>
</organism>
<dbReference type="GO" id="GO:0005524">
    <property type="term" value="F:ATP binding"/>
    <property type="evidence" value="ECO:0007669"/>
    <property type="project" value="UniProtKB-KW"/>
</dbReference>
<accession>R8BP70</accession>
<dbReference type="InterPro" id="IPR014001">
    <property type="entry name" value="Helicase_ATP-bd"/>
</dbReference>
<dbReference type="RefSeq" id="XP_007914115.1">
    <property type="nucleotide sequence ID" value="XM_007915924.1"/>
</dbReference>
<evidence type="ECO:0000313" key="10">
    <source>
        <dbReference type="EMBL" id="EOO01137.1"/>
    </source>
</evidence>
<feature type="region of interest" description="Disordered" evidence="7">
    <location>
        <begin position="275"/>
        <end position="481"/>
    </location>
</feature>
<dbReference type="SMART" id="SM00487">
    <property type="entry name" value="DEXDc"/>
    <property type="match status" value="1"/>
</dbReference>
<feature type="compositionally biased region" description="Polar residues" evidence="7">
    <location>
        <begin position="55"/>
        <end position="66"/>
    </location>
</feature>
<reference evidence="11" key="1">
    <citation type="journal article" date="2013" name="Genome Announc.">
        <title>Draft genome sequence of the ascomycete Phaeoacremonium aleophilum strain UCR-PA7, a causal agent of the esca disease complex in grapevines.</title>
        <authorList>
            <person name="Blanco-Ulate B."/>
            <person name="Rolshausen P."/>
            <person name="Cantu D."/>
        </authorList>
    </citation>
    <scope>NUCLEOTIDE SEQUENCE [LARGE SCALE GENOMIC DNA]</scope>
    <source>
        <strain evidence="11">UCR-PA7</strain>
    </source>
</reference>
<evidence type="ECO:0000256" key="1">
    <source>
        <dbReference type="ARBA" id="ARBA00022723"/>
    </source>
</evidence>
<feature type="compositionally biased region" description="Acidic residues" evidence="7">
    <location>
        <begin position="1118"/>
        <end position="1158"/>
    </location>
</feature>
<dbReference type="Pfam" id="PF00271">
    <property type="entry name" value="Helicase_C"/>
    <property type="match status" value="1"/>
</dbReference>
<feature type="compositionally biased region" description="Polar residues" evidence="7">
    <location>
        <begin position="148"/>
        <end position="167"/>
    </location>
</feature>
<dbReference type="KEGG" id="tmn:UCRPA7_3369"/>
<dbReference type="PANTHER" id="PTHR45626">
    <property type="entry name" value="TRANSCRIPTION TERMINATION FACTOR 2-RELATED"/>
    <property type="match status" value="1"/>
</dbReference>
<evidence type="ECO:0000256" key="2">
    <source>
        <dbReference type="ARBA" id="ARBA00022741"/>
    </source>
</evidence>
<feature type="compositionally biased region" description="Basic and acidic residues" evidence="7">
    <location>
        <begin position="351"/>
        <end position="388"/>
    </location>
</feature>
<keyword evidence="2" id="KW-0547">Nucleotide-binding</keyword>
<dbReference type="InterPro" id="IPR049730">
    <property type="entry name" value="SNF2/RAD54-like_C"/>
</dbReference>
<dbReference type="InterPro" id="IPR038718">
    <property type="entry name" value="SNF2-like_sf"/>
</dbReference>
<dbReference type="GO" id="GO:0005634">
    <property type="term" value="C:nucleus"/>
    <property type="evidence" value="ECO:0007669"/>
    <property type="project" value="TreeGrafter"/>
</dbReference>
<feature type="compositionally biased region" description="Basic residues" evidence="7">
    <location>
        <begin position="299"/>
        <end position="308"/>
    </location>
</feature>
<dbReference type="CDD" id="cd16449">
    <property type="entry name" value="RING-HC"/>
    <property type="match status" value="1"/>
</dbReference>
<feature type="compositionally biased region" description="Basic and acidic residues" evidence="7">
    <location>
        <begin position="395"/>
        <end position="404"/>
    </location>
</feature>
<dbReference type="AlphaFoldDB" id="R8BP70"/>
<evidence type="ECO:0000259" key="8">
    <source>
        <dbReference type="PROSITE" id="PS50089"/>
    </source>
</evidence>
<dbReference type="GO" id="GO:0004386">
    <property type="term" value="F:helicase activity"/>
    <property type="evidence" value="ECO:0007669"/>
    <property type="project" value="UniProtKB-KW"/>
</dbReference>
<feature type="compositionally biased region" description="Acidic residues" evidence="7">
    <location>
        <begin position="405"/>
        <end position="415"/>
    </location>
</feature>
<dbReference type="SUPFAM" id="SSF57850">
    <property type="entry name" value="RING/U-box"/>
    <property type="match status" value="1"/>
</dbReference>
<evidence type="ECO:0000256" key="7">
    <source>
        <dbReference type="SAM" id="MobiDB-lite"/>
    </source>
</evidence>
<dbReference type="OrthoDB" id="448448at2759"/>
<dbReference type="InterPro" id="IPR001841">
    <property type="entry name" value="Znf_RING"/>
</dbReference>
<feature type="compositionally biased region" description="Acidic residues" evidence="7">
    <location>
        <begin position="859"/>
        <end position="869"/>
    </location>
</feature>
<feature type="region of interest" description="Disordered" evidence="7">
    <location>
        <begin position="1"/>
        <end position="73"/>
    </location>
</feature>
<feature type="compositionally biased region" description="Basic and acidic residues" evidence="7">
    <location>
        <begin position="309"/>
        <end position="336"/>
    </location>
</feature>
<dbReference type="Gene3D" id="3.40.50.300">
    <property type="entry name" value="P-loop containing nucleotide triphosphate hydrolases"/>
    <property type="match status" value="1"/>
</dbReference>
<feature type="domain" description="Helicase ATP-binding" evidence="9">
    <location>
        <begin position="594"/>
        <end position="758"/>
    </location>
</feature>
<dbReference type="InterPro" id="IPR001650">
    <property type="entry name" value="Helicase_C-like"/>
</dbReference>
<dbReference type="PANTHER" id="PTHR45626:SF17">
    <property type="entry name" value="HELICASE-LIKE TRANSCRIPTION FACTOR"/>
    <property type="match status" value="1"/>
</dbReference>
<keyword evidence="5" id="KW-0067">ATP-binding</keyword>
<dbReference type="GeneID" id="19323710"/>